<evidence type="ECO:0000259" key="3">
    <source>
        <dbReference type="PROSITE" id="PS00497"/>
    </source>
</evidence>
<dbReference type="Pfam" id="PF00264">
    <property type="entry name" value="Tyrosinase"/>
    <property type="match status" value="2"/>
</dbReference>
<evidence type="ECO:0000313" key="5">
    <source>
        <dbReference type="EMBL" id="TGY89015.1"/>
    </source>
</evidence>
<dbReference type="PROSITE" id="PS00498">
    <property type="entry name" value="TYROSINASE_2"/>
    <property type="match status" value="1"/>
</dbReference>
<dbReference type="PANTHER" id="PTHR11474">
    <property type="entry name" value="TYROSINASE FAMILY MEMBER"/>
    <property type="match status" value="1"/>
</dbReference>
<dbReference type="EMBL" id="SRXW01000002">
    <property type="protein sequence ID" value="TGY89015.1"/>
    <property type="molecule type" value="Genomic_DNA"/>
</dbReference>
<protein>
    <recommendedName>
        <fullName evidence="3 4">Tyrosinase copper-binding domain-containing protein</fullName>
    </recommendedName>
</protein>
<reference evidence="5 6" key="1">
    <citation type="journal article" date="2017" name="Int. J. Syst. Evol. Microbiol.">
        <title>Marinicauda algicola sp. nov., isolated from a marine red alga Rhodosorus marinus.</title>
        <authorList>
            <person name="Jeong S.E."/>
            <person name="Jeon S.H."/>
            <person name="Chun B.H."/>
            <person name="Kim D.W."/>
            <person name="Jeon C.O."/>
        </authorList>
    </citation>
    <scope>NUCLEOTIDE SEQUENCE [LARGE SCALE GENOMIC DNA]</scope>
    <source>
        <strain evidence="5 6">JCM 31718</strain>
    </source>
</reference>
<dbReference type="GO" id="GO:0046872">
    <property type="term" value="F:metal ion binding"/>
    <property type="evidence" value="ECO:0007669"/>
    <property type="project" value="UniProtKB-KW"/>
</dbReference>
<dbReference type="PROSITE" id="PS51257">
    <property type="entry name" value="PROKAR_LIPOPROTEIN"/>
    <property type="match status" value="1"/>
</dbReference>
<dbReference type="PROSITE" id="PS00497">
    <property type="entry name" value="TYROSINASE_1"/>
    <property type="match status" value="1"/>
</dbReference>
<dbReference type="PRINTS" id="PR00092">
    <property type="entry name" value="TYROSINASE"/>
</dbReference>
<sequence length="479" mass="53029">MAFDFNRRSLILSGAALSAMAGTSLLGGCESLLQKIQNRPTRRGTQSLSSTDPVWSVYRAAVSAMQARQAGDARNWTEQARIHLDHCPHGNWFFLPWHRAYLFYFEQICRELSGDDGFALPYWNWNQNRSIPAPFWSGVLNHPRSVNSSSTLPDSWVGDTVLNNILALTNFTQFASGPSTTQRGFSFSGSLEATPHNNVHGWTGGDMGTYWSPLDPIFWLHHCMIDCMWWHWNADLGNPNTNDPGWSNFTFSNNFVDGNGNPVDIQVISTVLMPLLSYRYEPCQIGGDTMLEMARRDVADARRLREFLEAGAEVPTRLDDSVVLDRGLVAMIGEPVRSELVIPAELARQALDGRAPHLVAELEGVRPPADESFFVRVFLNLPEANAQTSTDSPHYAGSFGFFEDPDAHAGHDAGRAFRVDLTPGLRRLSQAGRLGNAVAIQLVAVPMPGREPVAAPAMPIQAVRAGLLPAVRTRFDERE</sequence>
<name>A0A4S2H0H1_9PROT</name>
<dbReference type="InterPro" id="IPR002227">
    <property type="entry name" value="Tyrosinase_Cu-bd"/>
</dbReference>
<evidence type="ECO:0000313" key="6">
    <source>
        <dbReference type="Proteomes" id="UP000308054"/>
    </source>
</evidence>
<organism evidence="5 6">
    <name type="scientific">Marinicauda algicola</name>
    <dbReference type="NCBI Taxonomy" id="2029849"/>
    <lineage>
        <taxon>Bacteria</taxon>
        <taxon>Pseudomonadati</taxon>
        <taxon>Pseudomonadota</taxon>
        <taxon>Alphaproteobacteria</taxon>
        <taxon>Maricaulales</taxon>
        <taxon>Maricaulaceae</taxon>
        <taxon>Marinicauda</taxon>
    </lineage>
</organism>
<proteinExistence type="predicted"/>
<gene>
    <name evidence="5" type="ORF">E5163_07745</name>
</gene>
<accession>A0A4S2H0H1</accession>
<feature type="domain" description="Tyrosinase copper-binding" evidence="4">
    <location>
        <begin position="215"/>
        <end position="226"/>
    </location>
</feature>
<dbReference type="InterPro" id="IPR008922">
    <property type="entry name" value="Di-copper_centre_dom_sf"/>
</dbReference>
<evidence type="ECO:0000256" key="1">
    <source>
        <dbReference type="ARBA" id="ARBA00022723"/>
    </source>
</evidence>
<keyword evidence="1" id="KW-0479">Metal-binding</keyword>
<dbReference type="InterPro" id="IPR050316">
    <property type="entry name" value="Tyrosinase/Hemocyanin"/>
</dbReference>
<dbReference type="RefSeq" id="WP_135995553.1">
    <property type="nucleotide sequence ID" value="NZ_CP071057.1"/>
</dbReference>
<dbReference type="Gene3D" id="1.10.1280.10">
    <property type="entry name" value="Di-copper center containing domain from catechol oxidase"/>
    <property type="match status" value="1"/>
</dbReference>
<dbReference type="PANTHER" id="PTHR11474:SF76">
    <property type="entry name" value="SHKT DOMAIN-CONTAINING PROTEIN"/>
    <property type="match status" value="1"/>
</dbReference>
<dbReference type="AlphaFoldDB" id="A0A4S2H0H1"/>
<feature type="domain" description="Tyrosinase copper-binding" evidence="3">
    <location>
        <begin position="89"/>
        <end position="106"/>
    </location>
</feature>
<dbReference type="OrthoDB" id="2874181at2"/>
<evidence type="ECO:0000256" key="2">
    <source>
        <dbReference type="ARBA" id="ARBA00023008"/>
    </source>
</evidence>
<keyword evidence="6" id="KW-1185">Reference proteome</keyword>
<dbReference type="GO" id="GO:0016491">
    <property type="term" value="F:oxidoreductase activity"/>
    <property type="evidence" value="ECO:0007669"/>
    <property type="project" value="InterPro"/>
</dbReference>
<evidence type="ECO:0000259" key="4">
    <source>
        <dbReference type="PROSITE" id="PS00498"/>
    </source>
</evidence>
<comment type="caution">
    <text evidence="5">The sequence shown here is derived from an EMBL/GenBank/DDBJ whole genome shotgun (WGS) entry which is preliminary data.</text>
</comment>
<dbReference type="SUPFAM" id="SSF48056">
    <property type="entry name" value="Di-copper centre-containing domain"/>
    <property type="match status" value="1"/>
</dbReference>
<keyword evidence="2" id="KW-0186">Copper</keyword>
<dbReference type="Proteomes" id="UP000308054">
    <property type="component" value="Unassembled WGS sequence"/>
</dbReference>